<dbReference type="EMBL" id="CP011005">
    <property type="protein sequence ID" value="AJT41337.1"/>
    <property type="molecule type" value="Genomic_DNA"/>
</dbReference>
<gene>
    <name evidence="2" type="ORF">UM93_07095</name>
</gene>
<reference evidence="2 3" key="1">
    <citation type="journal article" date="2015" name="Genome Announc.">
        <title>Complete Genome Sequencing of Protease-Producing Novel Arthrobacter sp. Strain IHBB 11108 Using PacBio Single-Molecule Real-Time Sequencing Technology.</title>
        <authorList>
            <person name="Kiran S."/>
            <person name="Swarnkar M.K."/>
            <person name="Pal M."/>
            <person name="Thakur R."/>
            <person name="Tewari R."/>
            <person name="Singh A.K."/>
            <person name="Gulati A."/>
        </authorList>
    </citation>
    <scope>NUCLEOTIDE SEQUENCE [LARGE SCALE GENOMIC DNA]</scope>
    <source>
        <strain evidence="2 3">IHBB 11108</strain>
    </source>
</reference>
<dbReference type="KEGG" id="ari:UM93_07095"/>
<dbReference type="HOGENOM" id="CLU_133073_0_0_11"/>
<dbReference type="AlphaFoldDB" id="A0A0D4BXZ8"/>
<evidence type="ECO:0000313" key="3">
    <source>
        <dbReference type="Proteomes" id="UP000061839"/>
    </source>
</evidence>
<feature type="region of interest" description="Disordered" evidence="1">
    <location>
        <begin position="1"/>
        <end position="22"/>
    </location>
</feature>
<dbReference type="Proteomes" id="UP000061839">
    <property type="component" value="Chromosome"/>
</dbReference>
<dbReference type="OrthoDB" id="3381577at2"/>
<keyword evidence="3" id="KW-1185">Reference proteome</keyword>
<feature type="compositionally biased region" description="Basic residues" evidence="1">
    <location>
        <begin position="1"/>
        <end position="14"/>
    </location>
</feature>
<evidence type="ECO:0000256" key="1">
    <source>
        <dbReference type="SAM" id="MobiDB-lite"/>
    </source>
</evidence>
<name>A0A0D4BXZ8_9MICC</name>
<protein>
    <recommendedName>
        <fullName evidence="4">ATP/GTP-binding protein</fullName>
    </recommendedName>
</protein>
<proteinExistence type="predicted"/>
<dbReference type="PATRIC" id="fig|1618207.4.peg.1437"/>
<accession>A0A0D4BXZ8</accession>
<sequence length="107" mass="12125">MPRSNHPRRRHSKSSRPAEVEPLDADRVLGGMARVESAGDGEWMVREVSAAAAKKTYSCPGCGRSVMPGNPHLVVWREDWIFGEADAIEGRRHWHTACWRGRSFRTR</sequence>
<evidence type="ECO:0000313" key="2">
    <source>
        <dbReference type="EMBL" id="AJT41337.1"/>
    </source>
</evidence>
<dbReference type="RefSeq" id="WP_045074645.1">
    <property type="nucleotide sequence ID" value="NZ_CP011005.1"/>
</dbReference>
<dbReference type="STRING" id="1618207.UM93_07095"/>
<evidence type="ECO:0008006" key="4">
    <source>
        <dbReference type="Google" id="ProtNLM"/>
    </source>
</evidence>
<organism evidence="2 3">
    <name type="scientific">Psychromicrobium lacuslunae</name>
    <dbReference type="NCBI Taxonomy" id="1618207"/>
    <lineage>
        <taxon>Bacteria</taxon>
        <taxon>Bacillati</taxon>
        <taxon>Actinomycetota</taxon>
        <taxon>Actinomycetes</taxon>
        <taxon>Micrococcales</taxon>
        <taxon>Micrococcaceae</taxon>
        <taxon>Psychromicrobium</taxon>
    </lineage>
</organism>